<evidence type="ECO:0000313" key="10">
    <source>
        <dbReference type="Proteomes" id="UP000249260"/>
    </source>
</evidence>
<feature type="transmembrane region" description="Helical" evidence="7">
    <location>
        <begin position="144"/>
        <end position="165"/>
    </location>
</feature>
<dbReference type="InterPro" id="IPR035906">
    <property type="entry name" value="MetI-like_sf"/>
</dbReference>
<evidence type="ECO:0000256" key="2">
    <source>
        <dbReference type="ARBA" id="ARBA00022448"/>
    </source>
</evidence>
<feature type="transmembrane region" description="Helical" evidence="7">
    <location>
        <begin position="12"/>
        <end position="38"/>
    </location>
</feature>
<dbReference type="GO" id="GO:0055085">
    <property type="term" value="P:transmembrane transport"/>
    <property type="evidence" value="ECO:0007669"/>
    <property type="project" value="InterPro"/>
</dbReference>
<protein>
    <submittedName>
        <fullName evidence="9">Carbohydrate ABC transporter permease</fullName>
    </submittedName>
</protein>
<name>A0A328U6H2_9BACL</name>
<proteinExistence type="inferred from homology"/>
<evidence type="ECO:0000313" key="9">
    <source>
        <dbReference type="EMBL" id="RAP77001.1"/>
    </source>
</evidence>
<gene>
    <name evidence="9" type="ORF">DL346_00390</name>
</gene>
<feature type="transmembrane region" description="Helical" evidence="7">
    <location>
        <begin position="186"/>
        <end position="205"/>
    </location>
</feature>
<evidence type="ECO:0000256" key="3">
    <source>
        <dbReference type="ARBA" id="ARBA00022475"/>
    </source>
</evidence>
<comment type="caution">
    <text evidence="9">The sequence shown here is derived from an EMBL/GenBank/DDBJ whole genome shotgun (WGS) entry which is preliminary data.</text>
</comment>
<dbReference type="SUPFAM" id="SSF161098">
    <property type="entry name" value="MetI-like"/>
    <property type="match status" value="1"/>
</dbReference>
<dbReference type="PANTHER" id="PTHR43744">
    <property type="entry name" value="ABC TRANSPORTER PERMEASE PROTEIN MG189-RELATED-RELATED"/>
    <property type="match status" value="1"/>
</dbReference>
<keyword evidence="2 7" id="KW-0813">Transport</keyword>
<evidence type="ECO:0000256" key="1">
    <source>
        <dbReference type="ARBA" id="ARBA00004651"/>
    </source>
</evidence>
<dbReference type="EMBL" id="QLUW01000001">
    <property type="protein sequence ID" value="RAP77001.1"/>
    <property type="molecule type" value="Genomic_DNA"/>
</dbReference>
<keyword evidence="6 7" id="KW-0472">Membrane</keyword>
<dbReference type="PROSITE" id="PS50928">
    <property type="entry name" value="ABC_TM1"/>
    <property type="match status" value="1"/>
</dbReference>
<feature type="transmembrane region" description="Helical" evidence="7">
    <location>
        <begin position="79"/>
        <end position="101"/>
    </location>
</feature>
<keyword evidence="3" id="KW-1003">Cell membrane</keyword>
<reference evidence="9 10" key="1">
    <citation type="submission" date="2018-06" db="EMBL/GenBank/DDBJ databases">
        <title>Paenibacillus montanisoli sp. nov., isolated from mountain area soil.</title>
        <authorList>
            <person name="Wu M."/>
        </authorList>
    </citation>
    <scope>NUCLEOTIDE SEQUENCE [LARGE SCALE GENOMIC DNA]</scope>
    <source>
        <strain evidence="9 10">RA17</strain>
    </source>
</reference>
<dbReference type="GO" id="GO:0005886">
    <property type="term" value="C:plasma membrane"/>
    <property type="evidence" value="ECO:0007669"/>
    <property type="project" value="UniProtKB-SubCell"/>
</dbReference>
<comment type="similarity">
    <text evidence="7">Belongs to the binding-protein-dependent transport system permease family.</text>
</comment>
<dbReference type="Gene3D" id="1.10.3720.10">
    <property type="entry name" value="MetI-like"/>
    <property type="match status" value="1"/>
</dbReference>
<dbReference type="Proteomes" id="UP000249260">
    <property type="component" value="Unassembled WGS sequence"/>
</dbReference>
<evidence type="ECO:0000259" key="8">
    <source>
        <dbReference type="PROSITE" id="PS50928"/>
    </source>
</evidence>
<keyword evidence="4 7" id="KW-0812">Transmembrane</keyword>
<evidence type="ECO:0000256" key="5">
    <source>
        <dbReference type="ARBA" id="ARBA00022989"/>
    </source>
</evidence>
<evidence type="ECO:0000256" key="7">
    <source>
        <dbReference type="RuleBase" id="RU363032"/>
    </source>
</evidence>
<accession>A0A328U6H2</accession>
<dbReference type="OrthoDB" id="9810086at2"/>
<dbReference type="InterPro" id="IPR000515">
    <property type="entry name" value="MetI-like"/>
</dbReference>
<organism evidence="9 10">
    <name type="scientific">Paenibacillus montanisoli</name>
    <dbReference type="NCBI Taxonomy" id="2081970"/>
    <lineage>
        <taxon>Bacteria</taxon>
        <taxon>Bacillati</taxon>
        <taxon>Bacillota</taxon>
        <taxon>Bacilli</taxon>
        <taxon>Bacillales</taxon>
        <taxon>Paenibacillaceae</taxon>
        <taxon>Paenibacillus</taxon>
    </lineage>
</organism>
<evidence type="ECO:0000256" key="4">
    <source>
        <dbReference type="ARBA" id="ARBA00022692"/>
    </source>
</evidence>
<comment type="subcellular location">
    <subcellularLocation>
        <location evidence="1 7">Cell membrane</location>
        <topology evidence="1 7">Multi-pass membrane protein</topology>
    </subcellularLocation>
</comment>
<dbReference type="RefSeq" id="WP_112879999.1">
    <property type="nucleotide sequence ID" value="NZ_QLUW01000001.1"/>
</dbReference>
<dbReference type="AlphaFoldDB" id="A0A328U6H2"/>
<dbReference type="PANTHER" id="PTHR43744:SF9">
    <property type="entry name" value="POLYGALACTURONAN_RHAMNOGALACTURONAN TRANSPORT SYSTEM PERMEASE PROTEIN YTCP"/>
    <property type="match status" value="1"/>
</dbReference>
<keyword evidence="10" id="KW-1185">Reference proteome</keyword>
<dbReference type="CDD" id="cd06261">
    <property type="entry name" value="TM_PBP2"/>
    <property type="match status" value="1"/>
</dbReference>
<feature type="transmembrane region" description="Helical" evidence="7">
    <location>
        <begin position="113"/>
        <end position="132"/>
    </location>
</feature>
<dbReference type="Pfam" id="PF00528">
    <property type="entry name" value="BPD_transp_1"/>
    <property type="match status" value="1"/>
</dbReference>
<keyword evidence="5 7" id="KW-1133">Transmembrane helix</keyword>
<evidence type="ECO:0000256" key="6">
    <source>
        <dbReference type="ARBA" id="ARBA00023136"/>
    </source>
</evidence>
<feature type="transmembrane region" description="Helical" evidence="7">
    <location>
        <begin position="265"/>
        <end position="284"/>
    </location>
</feature>
<sequence length="299" mass="33182">MQNRGFALKHTLPKLVVNLVFIVYCLLCIIPVLLVLSISLTDESSLMAEGYHLIPKVFSTYGYEYIISGTSTILNAYKVTIFVTVAGAFTSLLVTSLMGYALSRTELKYRGQISFIIFFTILFNGGLAPYYILVTRYLHLKDTLLILILALLVSPVNILIMRNFFKEVPSSIIESARIDGSGEFRTFFRIVLPVSTPVLATIGLFSSVGYWNDWFTCALFIENSKLYNLQYLLQALMSNLDYLQSNAAASKTLESALGVLPGESARMATCILSIGPIILLYPLLQKYFVKGLTLGAVKA</sequence>
<feature type="domain" description="ABC transmembrane type-1" evidence="8">
    <location>
        <begin position="77"/>
        <end position="284"/>
    </location>
</feature>